<sequence length="97" mass="10375">MDRLCPIFFAAALVMAAQPGRAQSADIPRHGSSLTGLNDLEPPAPRYMQASVLLQLQTQAPEPTPELPKPVPRKPDRLLLQPEPAQATPPAPPAGRP</sequence>
<dbReference type="AlphaFoldDB" id="A0A1M6EPV9"/>
<evidence type="ECO:0000313" key="3">
    <source>
        <dbReference type="Proteomes" id="UP000184418"/>
    </source>
</evidence>
<organism evidence="2 3">
    <name type="scientific">Hymenobacter daecheongensis DSM 21074</name>
    <dbReference type="NCBI Taxonomy" id="1121955"/>
    <lineage>
        <taxon>Bacteria</taxon>
        <taxon>Pseudomonadati</taxon>
        <taxon>Bacteroidota</taxon>
        <taxon>Cytophagia</taxon>
        <taxon>Cytophagales</taxon>
        <taxon>Hymenobacteraceae</taxon>
        <taxon>Hymenobacter</taxon>
    </lineage>
</organism>
<reference evidence="2 3" key="1">
    <citation type="submission" date="2016-11" db="EMBL/GenBank/DDBJ databases">
        <authorList>
            <person name="Jaros S."/>
            <person name="Januszkiewicz K."/>
            <person name="Wedrychowicz H."/>
        </authorList>
    </citation>
    <scope>NUCLEOTIDE SEQUENCE [LARGE SCALE GENOMIC DNA]</scope>
    <source>
        <strain evidence="2 3">DSM 21074</strain>
    </source>
</reference>
<proteinExistence type="predicted"/>
<protein>
    <submittedName>
        <fullName evidence="2">Uncharacterized protein</fullName>
    </submittedName>
</protein>
<evidence type="ECO:0000256" key="1">
    <source>
        <dbReference type="SAM" id="MobiDB-lite"/>
    </source>
</evidence>
<dbReference type="OrthoDB" id="10011956at2"/>
<name>A0A1M6EPV9_9BACT</name>
<dbReference type="EMBL" id="FQYN01000003">
    <property type="protein sequence ID" value="SHI87389.1"/>
    <property type="molecule type" value="Genomic_DNA"/>
</dbReference>
<dbReference type="Proteomes" id="UP000184418">
    <property type="component" value="Unassembled WGS sequence"/>
</dbReference>
<gene>
    <name evidence="2" type="ORF">SAMN02745146_1767</name>
</gene>
<dbReference type="RefSeq" id="WP_143164064.1">
    <property type="nucleotide sequence ID" value="NZ_FQYN01000003.1"/>
</dbReference>
<keyword evidence="3" id="KW-1185">Reference proteome</keyword>
<feature type="region of interest" description="Disordered" evidence="1">
    <location>
        <begin position="58"/>
        <end position="97"/>
    </location>
</feature>
<feature type="compositionally biased region" description="Pro residues" evidence="1">
    <location>
        <begin position="87"/>
        <end position="97"/>
    </location>
</feature>
<feature type="region of interest" description="Disordered" evidence="1">
    <location>
        <begin position="19"/>
        <end position="43"/>
    </location>
</feature>
<evidence type="ECO:0000313" key="2">
    <source>
        <dbReference type="EMBL" id="SHI87389.1"/>
    </source>
</evidence>
<accession>A0A1M6EPV9</accession>